<keyword evidence="3" id="KW-1185">Reference proteome</keyword>
<name>A0ABN7UER1_GIGMA</name>
<evidence type="ECO:0000313" key="2">
    <source>
        <dbReference type="EMBL" id="CAG8578475.1"/>
    </source>
</evidence>
<feature type="compositionally biased region" description="Low complexity" evidence="1">
    <location>
        <begin position="1"/>
        <end position="26"/>
    </location>
</feature>
<reference evidence="2 3" key="1">
    <citation type="submission" date="2021-06" db="EMBL/GenBank/DDBJ databases">
        <authorList>
            <person name="Kallberg Y."/>
            <person name="Tangrot J."/>
            <person name="Rosling A."/>
        </authorList>
    </citation>
    <scope>NUCLEOTIDE SEQUENCE [LARGE SCALE GENOMIC DNA]</scope>
    <source>
        <strain evidence="2 3">120-4 pot B 10/14</strain>
    </source>
</reference>
<evidence type="ECO:0000256" key="1">
    <source>
        <dbReference type="SAM" id="MobiDB-lite"/>
    </source>
</evidence>
<protein>
    <submittedName>
        <fullName evidence="2">41556_t:CDS:1</fullName>
    </submittedName>
</protein>
<evidence type="ECO:0000313" key="3">
    <source>
        <dbReference type="Proteomes" id="UP000789901"/>
    </source>
</evidence>
<dbReference type="Proteomes" id="UP000789901">
    <property type="component" value="Unassembled WGS sequence"/>
</dbReference>
<sequence>MRTLNDTNDANNINDTNNANNTNNNIEEGQGYDSSHAPLNNNDMEKSFDEDPIIIGYLQERQALLQSYPRNKNIKFNPLPMDKHIISYMSKQACDTDKVLSKLAYKFASLVHTLDLVIKHVYETKPPDKDQDSLAS</sequence>
<organism evidence="2 3">
    <name type="scientific">Gigaspora margarita</name>
    <dbReference type="NCBI Taxonomy" id="4874"/>
    <lineage>
        <taxon>Eukaryota</taxon>
        <taxon>Fungi</taxon>
        <taxon>Fungi incertae sedis</taxon>
        <taxon>Mucoromycota</taxon>
        <taxon>Glomeromycotina</taxon>
        <taxon>Glomeromycetes</taxon>
        <taxon>Diversisporales</taxon>
        <taxon>Gigasporaceae</taxon>
        <taxon>Gigaspora</taxon>
    </lineage>
</organism>
<proteinExistence type="predicted"/>
<comment type="caution">
    <text evidence="2">The sequence shown here is derived from an EMBL/GenBank/DDBJ whole genome shotgun (WGS) entry which is preliminary data.</text>
</comment>
<feature type="region of interest" description="Disordered" evidence="1">
    <location>
        <begin position="1"/>
        <end position="45"/>
    </location>
</feature>
<accession>A0ABN7UER1</accession>
<dbReference type="EMBL" id="CAJVQB010002534">
    <property type="protein sequence ID" value="CAG8578475.1"/>
    <property type="molecule type" value="Genomic_DNA"/>
</dbReference>
<gene>
    <name evidence="2" type="ORF">GMARGA_LOCUS5831</name>
</gene>